<feature type="region of interest" description="Disordered" evidence="1">
    <location>
        <begin position="1"/>
        <end position="85"/>
    </location>
</feature>
<proteinExistence type="predicted"/>
<dbReference type="AlphaFoldDB" id="A0A919VY73"/>
<protein>
    <submittedName>
        <fullName evidence="2">Uncharacterized protein</fullName>
    </submittedName>
</protein>
<name>A0A919VY73_9ACTN</name>
<evidence type="ECO:0000256" key="1">
    <source>
        <dbReference type="SAM" id="MobiDB-lite"/>
    </source>
</evidence>
<gene>
    <name evidence="2" type="ORF">Aau02nite_55960</name>
</gene>
<feature type="compositionally biased region" description="Polar residues" evidence="1">
    <location>
        <begin position="72"/>
        <end position="85"/>
    </location>
</feature>
<dbReference type="Proteomes" id="UP000681340">
    <property type="component" value="Unassembled WGS sequence"/>
</dbReference>
<keyword evidence="3" id="KW-1185">Reference proteome</keyword>
<dbReference type="EMBL" id="BOQL01000044">
    <property type="protein sequence ID" value="GIM73423.1"/>
    <property type="molecule type" value="Genomic_DNA"/>
</dbReference>
<accession>A0A919VY73</accession>
<sequence>MSESRGDAASSPSKGGGGEVGRANATTGESAEQEPEVEVFANRAERRAKGKKGSGGGGEVFSKGQQPVGRGSVQSPRQYGNRRSG</sequence>
<organism evidence="2 3">
    <name type="scientific">Actinoplanes auranticolor</name>
    <dbReference type="NCBI Taxonomy" id="47988"/>
    <lineage>
        <taxon>Bacteria</taxon>
        <taxon>Bacillati</taxon>
        <taxon>Actinomycetota</taxon>
        <taxon>Actinomycetes</taxon>
        <taxon>Micromonosporales</taxon>
        <taxon>Micromonosporaceae</taxon>
        <taxon>Actinoplanes</taxon>
    </lineage>
</organism>
<evidence type="ECO:0000313" key="3">
    <source>
        <dbReference type="Proteomes" id="UP000681340"/>
    </source>
</evidence>
<dbReference type="RefSeq" id="WP_212991523.1">
    <property type="nucleotide sequence ID" value="NZ_BAABEA010000054.1"/>
</dbReference>
<comment type="caution">
    <text evidence="2">The sequence shown here is derived from an EMBL/GenBank/DDBJ whole genome shotgun (WGS) entry which is preliminary data.</text>
</comment>
<reference evidence="2" key="1">
    <citation type="submission" date="2021-03" db="EMBL/GenBank/DDBJ databases">
        <title>Whole genome shotgun sequence of Actinoplanes auranticolor NBRC 12245.</title>
        <authorList>
            <person name="Komaki H."/>
            <person name="Tamura T."/>
        </authorList>
    </citation>
    <scope>NUCLEOTIDE SEQUENCE</scope>
    <source>
        <strain evidence="2">NBRC 12245</strain>
    </source>
</reference>
<evidence type="ECO:0000313" key="2">
    <source>
        <dbReference type="EMBL" id="GIM73423.1"/>
    </source>
</evidence>